<gene>
    <name evidence="3" type="ORF">WN48_06187</name>
</gene>
<dbReference type="OrthoDB" id="6816312at2759"/>
<dbReference type="EMBL" id="KQ760514">
    <property type="protein sequence ID" value="OAD60025.1"/>
    <property type="molecule type" value="Genomic_DNA"/>
</dbReference>
<organism evidence="3 4">
    <name type="scientific">Eufriesea mexicana</name>
    <dbReference type="NCBI Taxonomy" id="516756"/>
    <lineage>
        <taxon>Eukaryota</taxon>
        <taxon>Metazoa</taxon>
        <taxon>Ecdysozoa</taxon>
        <taxon>Arthropoda</taxon>
        <taxon>Hexapoda</taxon>
        <taxon>Insecta</taxon>
        <taxon>Pterygota</taxon>
        <taxon>Neoptera</taxon>
        <taxon>Endopterygota</taxon>
        <taxon>Hymenoptera</taxon>
        <taxon>Apocrita</taxon>
        <taxon>Aculeata</taxon>
        <taxon>Apoidea</taxon>
        <taxon>Anthophila</taxon>
        <taxon>Apidae</taxon>
        <taxon>Eufriesea</taxon>
    </lineage>
</organism>
<proteinExistence type="predicted"/>
<feature type="coiled-coil region" evidence="1">
    <location>
        <begin position="267"/>
        <end position="396"/>
    </location>
</feature>
<protein>
    <submittedName>
        <fullName evidence="3">Uncharacterized protein</fullName>
    </submittedName>
</protein>
<evidence type="ECO:0000313" key="3">
    <source>
        <dbReference type="EMBL" id="OAD60025.1"/>
    </source>
</evidence>
<evidence type="ECO:0000256" key="2">
    <source>
        <dbReference type="SAM" id="MobiDB-lite"/>
    </source>
</evidence>
<feature type="compositionally biased region" description="Polar residues" evidence="2">
    <location>
        <begin position="539"/>
        <end position="553"/>
    </location>
</feature>
<dbReference type="Proteomes" id="UP000250275">
    <property type="component" value="Unassembled WGS sequence"/>
</dbReference>
<feature type="region of interest" description="Disordered" evidence="2">
    <location>
        <begin position="478"/>
        <end position="571"/>
    </location>
</feature>
<keyword evidence="1" id="KW-0175">Coiled coil</keyword>
<dbReference type="AlphaFoldDB" id="A0A310SFD0"/>
<feature type="compositionally biased region" description="Low complexity" evidence="2">
    <location>
        <begin position="480"/>
        <end position="489"/>
    </location>
</feature>
<reference evidence="3 4" key="1">
    <citation type="submission" date="2015-07" db="EMBL/GenBank/DDBJ databases">
        <title>The genome of Eufriesea mexicana.</title>
        <authorList>
            <person name="Pan H."/>
            <person name="Kapheim K."/>
        </authorList>
    </citation>
    <scope>NUCLEOTIDE SEQUENCE [LARGE SCALE GENOMIC DNA]</scope>
    <source>
        <strain evidence="3">0111107269</strain>
        <tissue evidence="3">Whole body</tissue>
    </source>
</reference>
<evidence type="ECO:0000313" key="4">
    <source>
        <dbReference type="Proteomes" id="UP000250275"/>
    </source>
</evidence>
<name>A0A310SFD0_9HYME</name>
<accession>A0A310SFD0</accession>
<feature type="compositionally biased region" description="Polar residues" evidence="2">
    <location>
        <begin position="490"/>
        <end position="499"/>
    </location>
</feature>
<evidence type="ECO:0000256" key="1">
    <source>
        <dbReference type="SAM" id="Coils"/>
    </source>
</evidence>
<keyword evidence="4" id="KW-1185">Reference proteome</keyword>
<feature type="compositionally biased region" description="Low complexity" evidence="2">
    <location>
        <begin position="513"/>
        <end position="522"/>
    </location>
</feature>
<sequence>MTTTTGRYGAMEMRHSRSEDLLGVISGSRSPSPNVPLPSTASEDDLIAASALHEATDSTVKPTCPLLSSRVAGPAGFPADRIDPEDSIRDIVTENDLYRGQEKVFQFCPDHAPFACSPNVHVLGRVTKCRKDFSKVDGTLPGLGWFLIYVIEEESPGTGARLSVRARSVLMDWPRLGPKGANFWARPLSVASSAELRSRLPSLASSIPICGCCPWASAPRAPTKSFLTLTDNGQRFVLFKRHYDKYVALAAKYEEAKGVAYYLEERYHEVKAERDKLEETRRSLEKRLEGCEAELRGKEDELFLQLERSLRLEEEVERAKTERDSCIAARDRLERQREVALRRLQMQLAQNEITRQTLERARQDVVRQATVIRAERDALERENEVLKEKLRIEQGELGEERRRREEGVAALTRETMTLRHAARHLRAATLHATSCRRRRRCSVCLYTRRTFAEIDDYRDDGNLFKCLQAPLQDLRTWLRPSTTSATPTSRGQRTSSPFSSEIGDRRSRCYENGGSSTSSSSGKSRKISESLSCSEPDEQSTTGFTRSRWTSSFRKLLGRKPKTKTTPDRSS</sequence>